<name>X1IIE5_9ZZZZ</name>
<organism evidence="2">
    <name type="scientific">marine sediment metagenome</name>
    <dbReference type="NCBI Taxonomy" id="412755"/>
    <lineage>
        <taxon>unclassified sequences</taxon>
        <taxon>metagenomes</taxon>
        <taxon>ecological metagenomes</taxon>
    </lineage>
</organism>
<protein>
    <submittedName>
        <fullName evidence="2">Uncharacterized protein</fullName>
    </submittedName>
</protein>
<dbReference type="AlphaFoldDB" id="X1IIE5"/>
<accession>X1IIE5</accession>
<evidence type="ECO:0000313" key="2">
    <source>
        <dbReference type="EMBL" id="GAH81457.1"/>
    </source>
</evidence>
<evidence type="ECO:0000256" key="1">
    <source>
        <dbReference type="SAM" id="MobiDB-lite"/>
    </source>
</evidence>
<gene>
    <name evidence="2" type="ORF">S03H2_64791</name>
</gene>
<feature type="region of interest" description="Disordered" evidence="1">
    <location>
        <begin position="1"/>
        <end position="20"/>
    </location>
</feature>
<sequence length="59" mass="6719">KPPSFQRGGEVGGDGEGAGGNLIVNFYPGTQFTEENKVKTRMWFEQTILPLYRETERRK</sequence>
<feature type="compositionally biased region" description="Gly residues" evidence="1">
    <location>
        <begin position="9"/>
        <end position="20"/>
    </location>
</feature>
<comment type="caution">
    <text evidence="2">The sequence shown here is derived from an EMBL/GenBank/DDBJ whole genome shotgun (WGS) entry which is preliminary data.</text>
</comment>
<proteinExistence type="predicted"/>
<dbReference type="EMBL" id="BARU01042124">
    <property type="protein sequence ID" value="GAH81457.1"/>
    <property type="molecule type" value="Genomic_DNA"/>
</dbReference>
<feature type="non-terminal residue" evidence="2">
    <location>
        <position position="1"/>
    </location>
</feature>
<reference evidence="2" key="1">
    <citation type="journal article" date="2014" name="Front. Microbiol.">
        <title>High frequency of phylogenetically diverse reductive dehalogenase-homologous genes in deep subseafloor sedimentary metagenomes.</title>
        <authorList>
            <person name="Kawai M."/>
            <person name="Futagami T."/>
            <person name="Toyoda A."/>
            <person name="Takaki Y."/>
            <person name="Nishi S."/>
            <person name="Hori S."/>
            <person name="Arai W."/>
            <person name="Tsubouchi T."/>
            <person name="Morono Y."/>
            <person name="Uchiyama I."/>
            <person name="Ito T."/>
            <person name="Fujiyama A."/>
            <person name="Inagaki F."/>
            <person name="Takami H."/>
        </authorList>
    </citation>
    <scope>NUCLEOTIDE SEQUENCE</scope>
    <source>
        <strain evidence="2">Expedition CK06-06</strain>
    </source>
</reference>